<protein>
    <recommendedName>
        <fullName evidence="1">Piwi domain-containing protein</fullName>
    </recommendedName>
</protein>
<dbReference type="Gene3D" id="3.40.50.2300">
    <property type="match status" value="1"/>
</dbReference>
<sequence>MSHFSSGVKAPQVRRPPNPFPNFRFKPAAYKPGPFVIGAAIDHFFVLFNDNSSAEDEVRELAENLTDFGKKKGLAIPKPTVIPMNIKDAEEFFEVLNGDEKNFVLYVDTKEDGSSHDLLKLYERKYSVPTQHINAGFKLHEHKMISLLTVKINLKCGGRNRDFEYCSIPDDTLVMAIQMIVPQKCNNREIDLSTPNVVAFSFNGLKEKSDFIGDYAFEANGVPSIQNLHIYVKNMLKVFQKNRGRLPENIVFIRSCICDSQQKKVLLDIEVPLIRDACQQFSPDYSPKLNVIHFENKKKFKVQQLIESHKRDRFLYVKGPMAPPRIAQIALLKEQQIGQSVFCACSVILNEVDSFFKTATSIAPWEPLAVIVSEMCDIAQNSLEARSCPEPVHQAAELGDRGKRMIEAFKRENRMSDYWSGTEQQYDWLTITGKLALSGTVFAEKQIVC</sequence>
<dbReference type="SMART" id="SM00950">
    <property type="entry name" value="Piwi"/>
    <property type="match status" value="1"/>
</dbReference>
<dbReference type="InterPro" id="IPR012337">
    <property type="entry name" value="RNaseH-like_sf"/>
</dbReference>
<accession>A0AA39IJU4</accession>
<dbReference type="InterPro" id="IPR036397">
    <property type="entry name" value="RNaseH_sf"/>
</dbReference>
<evidence type="ECO:0000313" key="2">
    <source>
        <dbReference type="EMBL" id="KAK0424404.1"/>
    </source>
</evidence>
<comment type="caution">
    <text evidence="2">The sequence shown here is derived from an EMBL/GenBank/DDBJ whole genome shotgun (WGS) entry which is preliminary data.</text>
</comment>
<dbReference type="EMBL" id="JAUCMV010000001">
    <property type="protein sequence ID" value="KAK0424404.1"/>
    <property type="molecule type" value="Genomic_DNA"/>
</dbReference>
<dbReference type="GO" id="GO:0003676">
    <property type="term" value="F:nucleic acid binding"/>
    <property type="evidence" value="ECO:0007669"/>
    <property type="project" value="InterPro"/>
</dbReference>
<feature type="domain" description="Piwi" evidence="1">
    <location>
        <begin position="103"/>
        <end position="407"/>
    </location>
</feature>
<organism evidence="2 3">
    <name type="scientific">Steinernema hermaphroditum</name>
    <dbReference type="NCBI Taxonomy" id="289476"/>
    <lineage>
        <taxon>Eukaryota</taxon>
        <taxon>Metazoa</taxon>
        <taxon>Ecdysozoa</taxon>
        <taxon>Nematoda</taxon>
        <taxon>Chromadorea</taxon>
        <taxon>Rhabditida</taxon>
        <taxon>Tylenchina</taxon>
        <taxon>Panagrolaimomorpha</taxon>
        <taxon>Strongyloidoidea</taxon>
        <taxon>Steinernematidae</taxon>
        <taxon>Steinernema</taxon>
    </lineage>
</organism>
<gene>
    <name evidence="2" type="ORF">QR680_008659</name>
</gene>
<dbReference type="SUPFAM" id="SSF53098">
    <property type="entry name" value="Ribonuclease H-like"/>
    <property type="match status" value="1"/>
</dbReference>
<dbReference type="AlphaFoldDB" id="A0AA39IJU4"/>
<reference evidence="2" key="1">
    <citation type="submission" date="2023-06" db="EMBL/GenBank/DDBJ databases">
        <title>Genomic analysis of the entomopathogenic nematode Steinernema hermaphroditum.</title>
        <authorList>
            <person name="Schwarz E.M."/>
            <person name="Heppert J.K."/>
            <person name="Baniya A."/>
            <person name="Schwartz H.T."/>
            <person name="Tan C.-H."/>
            <person name="Antoshechkin I."/>
            <person name="Sternberg P.W."/>
            <person name="Goodrich-Blair H."/>
            <person name="Dillman A.R."/>
        </authorList>
    </citation>
    <scope>NUCLEOTIDE SEQUENCE</scope>
    <source>
        <strain evidence="2">PS9179</strain>
        <tissue evidence="2">Whole animal</tissue>
    </source>
</reference>
<name>A0AA39IJU4_9BILA</name>
<keyword evidence="3" id="KW-1185">Reference proteome</keyword>
<proteinExistence type="predicted"/>
<evidence type="ECO:0000313" key="3">
    <source>
        <dbReference type="Proteomes" id="UP001175271"/>
    </source>
</evidence>
<dbReference type="Proteomes" id="UP001175271">
    <property type="component" value="Unassembled WGS sequence"/>
</dbReference>
<dbReference type="Pfam" id="PF02171">
    <property type="entry name" value="Piwi"/>
    <property type="match status" value="1"/>
</dbReference>
<dbReference type="PANTHER" id="PTHR22891">
    <property type="entry name" value="EUKARYOTIC TRANSLATION INITIATION FACTOR 2C"/>
    <property type="match status" value="1"/>
</dbReference>
<dbReference type="InterPro" id="IPR003165">
    <property type="entry name" value="Piwi"/>
</dbReference>
<dbReference type="Gene3D" id="3.30.420.10">
    <property type="entry name" value="Ribonuclease H-like superfamily/Ribonuclease H"/>
    <property type="match status" value="1"/>
</dbReference>
<evidence type="ECO:0000259" key="1">
    <source>
        <dbReference type="SMART" id="SM00950"/>
    </source>
</evidence>